<dbReference type="EMBL" id="JARYGZ010000001">
    <property type="protein sequence ID" value="MDH7638327.1"/>
    <property type="molecule type" value="Genomic_DNA"/>
</dbReference>
<keyword evidence="3" id="KW-1185">Reference proteome</keyword>
<name>A0ABT6MZU6_9SPHN</name>
<keyword evidence="1" id="KW-0812">Transmembrane</keyword>
<sequence length="154" mass="16643">MSSRTLKVICAVSILLNIFLIGAVAGGAAWLRTRPPLLGVGSIRVVGSELPADERRAFRRALREARQEMRPTAMAGRQARDDAAALLRAPTFDRAALSDALGRVRAADIAIRAHVEERAIAFAASLPPDERAKLAEGIERRRVRAAAQATETPR</sequence>
<reference evidence="2" key="1">
    <citation type="submission" date="2023-04" db="EMBL/GenBank/DDBJ databases">
        <title>Sphingomonas sp. MAHUQ-71 isolated from rice field.</title>
        <authorList>
            <person name="Huq M.A."/>
        </authorList>
    </citation>
    <scope>NUCLEOTIDE SEQUENCE</scope>
    <source>
        <strain evidence="2">MAHUQ-71</strain>
    </source>
</reference>
<protein>
    <submittedName>
        <fullName evidence="2">Periplasmic heavy metal sensor</fullName>
    </submittedName>
</protein>
<evidence type="ECO:0000313" key="3">
    <source>
        <dbReference type="Proteomes" id="UP001160625"/>
    </source>
</evidence>
<feature type="transmembrane region" description="Helical" evidence="1">
    <location>
        <begin position="6"/>
        <end position="31"/>
    </location>
</feature>
<dbReference type="RefSeq" id="WP_281043637.1">
    <property type="nucleotide sequence ID" value="NZ_JARYGZ010000001.1"/>
</dbReference>
<comment type="caution">
    <text evidence="2">The sequence shown here is derived from an EMBL/GenBank/DDBJ whole genome shotgun (WGS) entry which is preliminary data.</text>
</comment>
<evidence type="ECO:0000256" key="1">
    <source>
        <dbReference type="SAM" id="Phobius"/>
    </source>
</evidence>
<accession>A0ABT6MZU6</accession>
<evidence type="ECO:0000313" key="2">
    <source>
        <dbReference type="EMBL" id="MDH7638327.1"/>
    </source>
</evidence>
<dbReference type="Proteomes" id="UP001160625">
    <property type="component" value="Unassembled WGS sequence"/>
</dbReference>
<keyword evidence="1" id="KW-0472">Membrane</keyword>
<organism evidence="2 3">
    <name type="scientific">Sphingomonas oryzagri</name>
    <dbReference type="NCBI Taxonomy" id="3042314"/>
    <lineage>
        <taxon>Bacteria</taxon>
        <taxon>Pseudomonadati</taxon>
        <taxon>Pseudomonadota</taxon>
        <taxon>Alphaproteobacteria</taxon>
        <taxon>Sphingomonadales</taxon>
        <taxon>Sphingomonadaceae</taxon>
        <taxon>Sphingomonas</taxon>
    </lineage>
</organism>
<gene>
    <name evidence="2" type="ORF">QGN17_06255</name>
</gene>
<dbReference type="Pfam" id="PF13801">
    <property type="entry name" value="Metal_resist"/>
    <property type="match status" value="1"/>
</dbReference>
<dbReference type="InterPro" id="IPR025961">
    <property type="entry name" value="Metal_resist"/>
</dbReference>
<keyword evidence="1" id="KW-1133">Transmembrane helix</keyword>
<proteinExistence type="predicted"/>